<reference evidence="1 2" key="1">
    <citation type="submission" date="2019-03" db="EMBL/GenBank/DDBJ databases">
        <title>Subsurface microbial communities from deep shales in Ohio and West Virginia, USA.</title>
        <authorList>
            <person name="Wrighton K."/>
        </authorList>
    </citation>
    <scope>NUCLEOTIDE SEQUENCE [LARGE SCALE GENOMIC DNA]</scope>
    <source>
        <strain evidence="1 2">MA284_T2</strain>
    </source>
</reference>
<organism evidence="1 2">
    <name type="scientific">Halanaerobium saccharolyticum</name>
    <dbReference type="NCBI Taxonomy" id="43595"/>
    <lineage>
        <taxon>Bacteria</taxon>
        <taxon>Bacillati</taxon>
        <taxon>Bacillota</taxon>
        <taxon>Clostridia</taxon>
        <taxon>Halanaerobiales</taxon>
        <taxon>Halanaerobiaceae</taxon>
        <taxon>Halanaerobium</taxon>
    </lineage>
</organism>
<dbReference type="RefSeq" id="WP_133516085.1">
    <property type="nucleotide sequence ID" value="NZ_SNWX01000032.1"/>
</dbReference>
<dbReference type="AlphaFoldDB" id="A0A4R6LH05"/>
<accession>A0A4R6LH05</accession>
<protein>
    <submittedName>
        <fullName evidence="1">Uncharacterized protein</fullName>
    </submittedName>
</protein>
<dbReference type="Proteomes" id="UP000295064">
    <property type="component" value="Unassembled WGS sequence"/>
</dbReference>
<name>A0A4R6LH05_9FIRM</name>
<evidence type="ECO:0000313" key="1">
    <source>
        <dbReference type="EMBL" id="TDO77703.1"/>
    </source>
</evidence>
<proteinExistence type="predicted"/>
<dbReference type="EMBL" id="SNWX01000032">
    <property type="protein sequence ID" value="TDO77703.1"/>
    <property type="molecule type" value="Genomic_DNA"/>
</dbReference>
<sequence>MKLGQKVKFNSHLKKRDRYDERMDNVKYKTLELDEPLEGYISGKRTIPYKGYSDQELGYHYFVPEEYKEVILVACNWSGFYRVPEEWLQEVEE</sequence>
<comment type="caution">
    <text evidence="1">The sequence shown here is derived from an EMBL/GenBank/DDBJ whole genome shotgun (WGS) entry which is preliminary data.</text>
</comment>
<evidence type="ECO:0000313" key="2">
    <source>
        <dbReference type="Proteomes" id="UP000295064"/>
    </source>
</evidence>
<gene>
    <name evidence="1" type="ORF">DFR79_13235</name>
</gene>